<accession>A0A1C3ZK15</accession>
<keyword evidence="3" id="KW-1185">Reference proteome</keyword>
<dbReference type="OrthoDB" id="3237813at2"/>
<dbReference type="InterPro" id="IPR038750">
    <property type="entry name" value="YczE/YyaS-like"/>
</dbReference>
<name>A0A1C3ZK15_9LACO</name>
<keyword evidence="1" id="KW-1133">Transmembrane helix</keyword>
<dbReference type="AlphaFoldDB" id="A0A1C3ZK15"/>
<evidence type="ECO:0000256" key="1">
    <source>
        <dbReference type="SAM" id="Phobius"/>
    </source>
</evidence>
<feature type="transmembrane region" description="Helical" evidence="1">
    <location>
        <begin position="16"/>
        <end position="37"/>
    </location>
</feature>
<organism evidence="2 3">
    <name type="scientific">Weissella bombi</name>
    <dbReference type="NCBI Taxonomy" id="1505725"/>
    <lineage>
        <taxon>Bacteria</taxon>
        <taxon>Bacillati</taxon>
        <taxon>Bacillota</taxon>
        <taxon>Bacilli</taxon>
        <taxon>Lactobacillales</taxon>
        <taxon>Lactobacillaceae</taxon>
        <taxon>Weissella</taxon>
    </lineage>
</organism>
<dbReference type="Proteomes" id="UP000199268">
    <property type="component" value="Unassembled WGS sequence"/>
</dbReference>
<feature type="transmembrane region" description="Helical" evidence="1">
    <location>
        <begin position="187"/>
        <end position="208"/>
    </location>
</feature>
<proteinExistence type="predicted"/>
<dbReference type="EMBL" id="FMAO01000002">
    <property type="protein sequence ID" value="SCB82749.1"/>
    <property type="molecule type" value="Genomic_DNA"/>
</dbReference>
<feature type="transmembrane region" description="Helical" evidence="1">
    <location>
        <begin position="115"/>
        <end position="135"/>
    </location>
</feature>
<feature type="transmembrane region" description="Helical" evidence="1">
    <location>
        <begin position="89"/>
        <end position="109"/>
    </location>
</feature>
<keyword evidence="1" id="KW-0472">Membrane</keyword>
<protein>
    <submittedName>
        <fullName evidence="2">Uncharacterized membrane protein YczE</fullName>
    </submittedName>
</protein>
<sequence length="226" mass="24750">MYNNHGQLRKLSASELFIYFIAGLIFNAFGNGVTVATNMGSAPWTASAANLANVTGISISVFLLIYGVIAAIITCILQKSIDWPHIFGNLLFLIVFSSVIGIVATQLSSLGHLPIIWRTIIDCIGIIFVAMGVSITQRLQFILHPMDDLTNLTRFMFFKGNAAISQTFNFSFPMIISLVVWLASGEIVALNIGTLFSFFFQGLFVGYADHIIFSHLDHKLTHIGAA</sequence>
<feature type="transmembrane region" description="Helical" evidence="1">
    <location>
        <begin position="57"/>
        <end position="77"/>
    </location>
</feature>
<keyword evidence="1" id="KW-0812">Transmembrane</keyword>
<gene>
    <name evidence="2" type="ORF">GA0061074_10257</name>
</gene>
<dbReference type="STRING" id="1505725.GA0061074_10257"/>
<dbReference type="RefSeq" id="WP_092461522.1">
    <property type="nucleotide sequence ID" value="NZ_BJEE01000001.1"/>
</dbReference>
<dbReference type="Pfam" id="PF19700">
    <property type="entry name" value="DUF6198"/>
    <property type="match status" value="1"/>
</dbReference>
<evidence type="ECO:0000313" key="2">
    <source>
        <dbReference type="EMBL" id="SCB82749.1"/>
    </source>
</evidence>
<evidence type="ECO:0000313" key="3">
    <source>
        <dbReference type="Proteomes" id="UP000199268"/>
    </source>
</evidence>
<reference evidence="3" key="1">
    <citation type="submission" date="2016-08" db="EMBL/GenBank/DDBJ databases">
        <authorList>
            <person name="Varghese N."/>
            <person name="Submissions Spin"/>
        </authorList>
    </citation>
    <scope>NUCLEOTIDE SEQUENCE [LARGE SCALE GENOMIC DNA]</scope>
    <source>
        <strain evidence="3">R-53094</strain>
    </source>
</reference>